<keyword evidence="2" id="KW-1185">Reference proteome</keyword>
<dbReference type="EMBL" id="KE344581">
    <property type="protein sequence ID" value="EXB68909.1"/>
    <property type="molecule type" value="Genomic_DNA"/>
</dbReference>
<protein>
    <submittedName>
        <fullName evidence="1">Uncharacterized protein</fullName>
    </submittedName>
</protein>
<dbReference type="SUPFAM" id="SSF48056">
    <property type="entry name" value="Di-copper centre-containing domain"/>
    <property type="match status" value="1"/>
</dbReference>
<evidence type="ECO:0000313" key="1">
    <source>
        <dbReference type="EMBL" id="EXB68909.1"/>
    </source>
</evidence>
<name>W9RD20_9ROSA</name>
<evidence type="ECO:0000313" key="2">
    <source>
        <dbReference type="Proteomes" id="UP000030645"/>
    </source>
</evidence>
<dbReference type="KEGG" id="mnt:21385406"/>
<reference evidence="2" key="1">
    <citation type="submission" date="2013-01" db="EMBL/GenBank/DDBJ databases">
        <title>Draft Genome Sequence of a Mulberry Tree, Morus notabilis C.K. Schneid.</title>
        <authorList>
            <person name="He N."/>
            <person name="Zhao S."/>
        </authorList>
    </citation>
    <scope>NUCLEOTIDE SEQUENCE</scope>
</reference>
<gene>
    <name evidence="1" type="ORF">L484_001816</name>
</gene>
<organism evidence="1 2">
    <name type="scientific">Morus notabilis</name>
    <dbReference type="NCBI Taxonomy" id="981085"/>
    <lineage>
        <taxon>Eukaryota</taxon>
        <taxon>Viridiplantae</taxon>
        <taxon>Streptophyta</taxon>
        <taxon>Embryophyta</taxon>
        <taxon>Tracheophyta</taxon>
        <taxon>Spermatophyta</taxon>
        <taxon>Magnoliopsida</taxon>
        <taxon>eudicotyledons</taxon>
        <taxon>Gunneridae</taxon>
        <taxon>Pentapetalae</taxon>
        <taxon>rosids</taxon>
        <taxon>fabids</taxon>
        <taxon>Rosales</taxon>
        <taxon>Moraceae</taxon>
        <taxon>Moreae</taxon>
        <taxon>Morus</taxon>
    </lineage>
</organism>
<accession>W9RD20</accession>
<dbReference type="OrthoDB" id="1743410at2759"/>
<proteinExistence type="predicted"/>
<dbReference type="AlphaFoldDB" id="W9RD20"/>
<dbReference type="Proteomes" id="UP000030645">
    <property type="component" value="Unassembled WGS sequence"/>
</dbReference>
<dbReference type="InterPro" id="IPR008922">
    <property type="entry name" value="Di-copper_centre_dom_sf"/>
</dbReference>
<sequence>MANQKSSKNENRRVGLLYDERMCKHFQSVGIRHRLPLHQPPAFAGWHRPYLVTMNGLCWLIDLARSPNLGFDAYPCPGLSSLSLSLMVKVREIPSSKYVWFKMG</sequence>